<keyword evidence="5" id="KW-1185">Reference proteome</keyword>
<organism evidence="4 5">
    <name type="scientific">Hemibagrus guttatus</name>
    <dbReference type="NCBI Taxonomy" id="175788"/>
    <lineage>
        <taxon>Eukaryota</taxon>
        <taxon>Metazoa</taxon>
        <taxon>Chordata</taxon>
        <taxon>Craniata</taxon>
        <taxon>Vertebrata</taxon>
        <taxon>Euteleostomi</taxon>
        <taxon>Actinopterygii</taxon>
        <taxon>Neopterygii</taxon>
        <taxon>Teleostei</taxon>
        <taxon>Ostariophysi</taxon>
        <taxon>Siluriformes</taxon>
        <taxon>Bagridae</taxon>
        <taxon>Hemibagrus</taxon>
    </lineage>
</organism>
<dbReference type="GO" id="GO:0004523">
    <property type="term" value="F:RNA-DNA hybrid ribonuclease activity"/>
    <property type="evidence" value="ECO:0007669"/>
    <property type="project" value="UniProtKB-EC"/>
</dbReference>
<evidence type="ECO:0000259" key="3">
    <source>
        <dbReference type="Pfam" id="PF00078"/>
    </source>
</evidence>
<dbReference type="CDD" id="cd01647">
    <property type="entry name" value="RT_LTR"/>
    <property type="match status" value="1"/>
</dbReference>
<dbReference type="Gene3D" id="3.10.10.10">
    <property type="entry name" value="HIV Type 1 Reverse Transcriptase, subunit A, domain 1"/>
    <property type="match status" value="1"/>
</dbReference>
<protein>
    <recommendedName>
        <fullName evidence="2">ribonuclease H</fullName>
        <ecNumber evidence="2">3.1.26.4</ecNumber>
    </recommendedName>
</protein>
<reference evidence="4" key="1">
    <citation type="submission" date="2023-06" db="EMBL/GenBank/DDBJ databases">
        <title>Male Hemibagrus guttatus genome.</title>
        <authorList>
            <person name="Bian C."/>
        </authorList>
    </citation>
    <scope>NUCLEOTIDE SEQUENCE</scope>
    <source>
        <strain evidence="4">Male_cb2023</strain>
        <tissue evidence="4">Muscle</tissue>
    </source>
</reference>
<evidence type="ECO:0000313" key="4">
    <source>
        <dbReference type="EMBL" id="KAK3520211.1"/>
    </source>
</evidence>
<evidence type="ECO:0000256" key="2">
    <source>
        <dbReference type="ARBA" id="ARBA00012180"/>
    </source>
</evidence>
<sequence length="246" mass="28509">MHRLSLHSEVVCMALPEKFDDSADYCYRFLYQCENFFTHQPEAYRKETNAPLAIPTHREGSQLGICCVGSCSTVYPLSLPESKAIEDYIEEALSAGYIFFVEKKYSGLCPCINYRGLNAITKRYPYPLPLVPAALEQLQEAQIFMNLKLRSAHNIVRIREGDEWKTAFHTTRGHYDYLFMPFGLTNAPAMFQAFVNEILKDLIDQYVIVYSSSYDNHMRHTRTVLTRLRQHQFYAKEELTPVAHLL</sequence>
<dbReference type="InterPro" id="IPR043128">
    <property type="entry name" value="Rev_trsase/Diguanyl_cyclase"/>
</dbReference>
<evidence type="ECO:0000313" key="5">
    <source>
        <dbReference type="Proteomes" id="UP001274896"/>
    </source>
</evidence>
<dbReference type="InterPro" id="IPR000477">
    <property type="entry name" value="RT_dom"/>
</dbReference>
<dbReference type="InterPro" id="IPR043502">
    <property type="entry name" value="DNA/RNA_pol_sf"/>
</dbReference>
<dbReference type="SUPFAM" id="SSF56672">
    <property type="entry name" value="DNA/RNA polymerases"/>
    <property type="match status" value="1"/>
</dbReference>
<dbReference type="EC" id="3.1.26.4" evidence="2"/>
<dbReference type="PANTHER" id="PTHR24559:SF440">
    <property type="entry name" value="RIBONUCLEASE H"/>
    <property type="match status" value="1"/>
</dbReference>
<feature type="domain" description="Reverse transcriptase" evidence="3">
    <location>
        <begin position="109"/>
        <end position="237"/>
    </location>
</feature>
<dbReference type="PANTHER" id="PTHR24559">
    <property type="entry name" value="TRANSPOSON TY3-I GAG-POL POLYPROTEIN"/>
    <property type="match status" value="1"/>
</dbReference>
<dbReference type="Pfam" id="PF00078">
    <property type="entry name" value="RVT_1"/>
    <property type="match status" value="1"/>
</dbReference>
<comment type="similarity">
    <text evidence="1">Belongs to the beta type-B retroviral polymerase family. HERV class-II K(HML-2) pol subfamily.</text>
</comment>
<evidence type="ECO:0000256" key="1">
    <source>
        <dbReference type="ARBA" id="ARBA00010879"/>
    </source>
</evidence>
<dbReference type="Proteomes" id="UP001274896">
    <property type="component" value="Unassembled WGS sequence"/>
</dbReference>
<gene>
    <name evidence="4" type="ORF">QTP70_019352</name>
</gene>
<accession>A0AAE0QHH4</accession>
<dbReference type="EMBL" id="JAUCMX010000016">
    <property type="protein sequence ID" value="KAK3520211.1"/>
    <property type="molecule type" value="Genomic_DNA"/>
</dbReference>
<comment type="caution">
    <text evidence="4">The sequence shown here is derived from an EMBL/GenBank/DDBJ whole genome shotgun (WGS) entry which is preliminary data.</text>
</comment>
<name>A0AAE0QHH4_9TELE</name>
<dbReference type="InterPro" id="IPR053134">
    <property type="entry name" value="RNA-dir_DNA_polymerase"/>
</dbReference>
<proteinExistence type="inferred from homology"/>
<dbReference type="AlphaFoldDB" id="A0AAE0QHH4"/>
<dbReference type="Gene3D" id="3.30.70.270">
    <property type="match status" value="1"/>
</dbReference>